<dbReference type="STRING" id="1325735.A0A428UPZ4"/>
<dbReference type="EMBL" id="NKCK01000001">
    <property type="protein sequence ID" value="RSM16280.1"/>
    <property type="molecule type" value="Genomic_DNA"/>
</dbReference>
<evidence type="ECO:0008006" key="3">
    <source>
        <dbReference type="Google" id="ProtNLM"/>
    </source>
</evidence>
<reference evidence="1 2" key="1">
    <citation type="submission" date="2017-06" db="EMBL/GenBank/DDBJ databases">
        <title>Comparative genomic analysis of Ambrosia Fusariam Clade fungi.</title>
        <authorList>
            <person name="Stajich J.E."/>
            <person name="Carrillo J."/>
            <person name="Kijimoto T."/>
            <person name="Eskalen A."/>
            <person name="O'Donnell K."/>
            <person name="Kasson M."/>
        </authorList>
    </citation>
    <scope>NUCLEOTIDE SEQUENCE [LARGE SCALE GENOMIC DNA]</scope>
    <source>
        <strain evidence="1 2">NRRL62579</strain>
    </source>
</reference>
<evidence type="ECO:0000313" key="2">
    <source>
        <dbReference type="Proteomes" id="UP000287144"/>
    </source>
</evidence>
<name>A0A428UPZ4_9HYPO</name>
<dbReference type="Proteomes" id="UP000287144">
    <property type="component" value="Unassembled WGS sequence"/>
</dbReference>
<accession>A0A428UPZ4</accession>
<keyword evidence="2" id="KW-1185">Reference proteome</keyword>
<dbReference type="InterPro" id="IPR036188">
    <property type="entry name" value="FAD/NAD-bd_sf"/>
</dbReference>
<comment type="caution">
    <text evidence="1">The sequence shown here is derived from an EMBL/GenBank/DDBJ whole genome shotgun (WGS) entry which is preliminary data.</text>
</comment>
<evidence type="ECO:0000313" key="1">
    <source>
        <dbReference type="EMBL" id="RSM16280.1"/>
    </source>
</evidence>
<gene>
    <name evidence="1" type="ORF">CEP52_000390</name>
</gene>
<sequence>MSLCRAGSLPAARLSSTAASYRLNGSSLYAIVAAQRRSINGRRAYTTEPKDADIAVLGGGLTGLSAAYYLAKKLPSTANITLRGRSCSSAARDL</sequence>
<protein>
    <recommendedName>
        <fullName evidence="3">FAD dependent oxidoreductase domain-containing protein</fullName>
    </recommendedName>
</protein>
<dbReference type="AlphaFoldDB" id="A0A428UPZ4"/>
<dbReference type="SUPFAM" id="SSF51905">
    <property type="entry name" value="FAD/NAD(P)-binding domain"/>
    <property type="match status" value="1"/>
</dbReference>
<proteinExistence type="predicted"/>
<organism evidence="1 2">
    <name type="scientific">Fusarium oligoseptatum</name>
    <dbReference type="NCBI Taxonomy" id="2604345"/>
    <lineage>
        <taxon>Eukaryota</taxon>
        <taxon>Fungi</taxon>
        <taxon>Dikarya</taxon>
        <taxon>Ascomycota</taxon>
        <taxon>Pezizomycotina</taxon>
        <taxon>Sordariomycetes</taxon>
        <taxon>Hypocreomycetidae</taxon>
        <taxon>Hypocreales</taxon>
        <taxon>Nectriaceae</taxon>
        <taxon>Fusarium</taxon>
        <taxon>Fusarium solani species complex</taxon>
    </lineage>
</organism>
<dbReference type="Gene3D" id="3.50.50.60">
    <property type="entry name" value="FAD/NAD(P)-binding domain"/>
    <property type="match status" value="1"/>
</dbReference>